<sequence length="922" mass="101609">MNIRYLFGVAAIVVGCATPPEKPEPAAKIVEETITTELPEVDIPFTKFVLPNGLTLVVHEDRKAPLVAVNVWYHVGSKNESPGRTGFAHLFEHLMFQGSENYQGEYFEPLEKIGATDLNGTTNRDRTNYFQTVPKHALDVALFMESDRMGHFAGAITQERLDEQREVVKNEKRQNYLNRPYGRVWMLVTELAYPAGHPYSWTTIGRMADLDAATLDDVKEWFGKYYGAANATIVLSGDITPEEAKAKVEKYFGHIPPGPQVDRPGPRVAPMDSHSRYTYSDKVSEARIHRVYNVPQWGTDELEHLRLAAYVMGWGKTSRLYKRLVHDEQLATSVSAYTSDGEIGSQLWITASVKAGVDPNRVEAIIDEELAWFMEDGPTYEELTRARVKLLSYFIGRLERVGGFGGTSDLLAQAEVYGGEPDSYQRSLAVYKSATPEEVRNSSLLWLTPGSLTLTVVPEEKFSAAPPAVDRSALPTIGAPGDFDLPEIQRKTLSNGVEVLLMQREDSPMVNVQLLFKGGYTADQLAKPGTMNLTTSLMDEATETRDAMAIAGELEDLGASLSLSSSLDSTGITLRSLGTTLEPALDVAMDVVMNPTFPETDLERERQLTLSSIQREKTQPASMGRRLIGPLLFGDSHAYGLPLTGSGYESTVREIKREELVQMHKSVFTPKNVKILVTGGISLDEISAILESKMQGWTAKDVALQEPGPAPQRQKSEFVIIDKPGAAQSMIIAAHPIPEAKALNVPLADLVNDVIGGSFTARINMNLREDKGWSYGARSFVLSTLGPQVFGVSTGVQTDKTAESIVEIDRELREYLTTRPPTEEELEKAKASRTLKLPGRNETTSGLLSSLNEIALFGYSDDYFETYAKDVNASSVNDLIKLAPALIQPDKLLWVVVGDRATIEAKIKELGLGEVKVMELPE</sequence>
<dbReference type="Proteomes" id="UP000321595">
    <property type="component" value="Chromosome"/>
</dbReference>
<feature type="domain" description="Peptidase M16 N-terminal" evidence="2">
    <location>
        <begin position="58"/>
        <end position="172"/>
    </location>
</feature>
<protein>
    <submittedName>
        <fullName evidence="4">Insulinase family protein</fullName>
    </submittedName>
</protein>
<accession>A0A5B8XM33</accession>
<dbReference type="EMBL" id="CP042467">
    <property type="protein sequence ID" value="QED26912.1"/>
    <property type="molecule type" value="Genomic_DNA"/>
</dbReference>
<feature type="domain" description="Peptidase M16 N-terminal" evidence="2">
    <location>
        <begin position="499"/>
        <end position="620"/>
    </location>
</feature>
<proteinExistence type="inferred from homology"/>
<dbReference type="Pfam" id="PF05193">
    <property type="entry name" value="Peptidase_M16_C"/>
    <property type="match status" value="2"/>
</dbReference>
<dbReference type="InterPro" id="IPR011249">
    <property type="entry name" value="Metalloenz_LuxS/M16"/>
</dbReference>
<evidence type="ECO:0000313" key="5">
    <source>
        <dbReference type="Proteomes" id="UP000321595"/>
    </source>
</evidence>
<feature type="domain" description="Peptidase M16 C-terminal" evidence="3">
    <location>
        <begin position="213"/>
        <end position="387"/>
    </location>
</feature>
<evidence type="ECO:0000259" key="2">
    <source>
        <dbReference type="Pfam" id="PF00675"/>
    </source>
</evidence>
<evidence type="ECO:0000259" key="3">
    <source>
        <dbReference type="Pfam" id="PF05193"/>
    </source>
</evidence>
<dbReference type="PROSITE" id="PS51257">
    <property type="entry name" value="PROKAR_LIPOPROTEIN"/>
    <property type="match status" value="1"/>
</dbReference>
<feature type="domain" description="Peptidase M16 C-terminal" evidence="3">
    <location>
        <begin position="655"/>
        <end position="831"/>
    </location>
</feature>
<keyword evidence="5" id="KW-1185">Reference proteome</keyword>
<name>A0A5B8XM33_9DELT</name>
<dbReference type="Pfam" id="PF00675">
    <property type="entry name" value="Peptidase_M16"/>
    <property type="match status" value="2"/>
</dbReference>
<evidence type="ECO:0000313" key="4">
    <source>
        <dbReference type="EMBL" id="QED26912.1"/>
    </source>
</evidence>
<dbReference type="InterPro" id="IPR011765">
    <property type="entry name" value="Pept_M16_N"/>
</dbReference>
<dbReference type="SUPFAM" id="SSF63411">
    <property type="entry name" value="LuxS/MPP-like metallohydrolase"/>
    <property type="match status" value="4"/>
</dbReference>
<dbReference type="InterPro" id="IPR050361">
    <property type="entry name" value="MPP/UQCRC_Complex"/>
</dbReference>
<dbReference type="RefSeq" id="WP_146958597.1">
    <property type="nucleotide sequence ID" value="NZ_CP042467.1"/>
</dbReference>
<dbReference type="PANTHER" id="PTHR11851">
    <property type="entry name" value="METALLOPROTEASE"/>
    <property type="match status" value="1"/>
</dbReference>
<dbReference type="InterPro" id="IPR007863">
    <property type="entry name" value="Peptidase_M16_C"/>
</dbReference>
<gene>
    <name evidence="4" type="ORF">FRD01_06580</name>
</gene>
<dbReference type="PANTHER" id="PTHR11851:SF49">
    <property type="entry name" value="MITOCHONDRIAL-PROCESSING PEPTIDASE SUBUNIT ALPHA"/>
    <property type="match status" value="1"/>
</dbReference>
<dbReference type="AlphaFoldDB" id="A0A5B8XM33"/>
<dbReference type="KEGG" id="bbae:FRD01_06580"/>
<organism evidence="4 5">
    <name type="scientific">Microvenator marinus</name>
    <dbReference type="NCBI Taxonomy" id="2600177"/>
    <lineage>
        <taxon>Bacteria</taxon>
        <taxon>Deltaproteobacteria</taxon>
        <taxon>Bradymonadales</taxon>
        <taxon>Microvenatoraceae</taxon>
        <taxon>Microvenator</taxon>
    </lineage>
</organism>
<reference evidence="4 5" key="1">
    <citation type="submission" date="2019-08" db="EMBL/GenBank/DDBJ databases">
        <authorList>
            <person name="Liang Q."/>
        </authorList>
    </citation>
    <scope>NUCLEOTIDE SEQUENCE [LARGE SCALE GENOMIC DNA]</scope>
    <source>
        <strain evidence="4 5">V1718</strain>
    </source>
</reference>
<evidence type="ECO:0000256" key="1">
    <source>
        <dbReference type="ARBA" id="ARBA00007261"/>
    </source>
</evidence>
<dbReference type="OrthoDB" id="9811314at2"/>
<dbReference type="Gene3D" id="3.30.830.10">
    <property type="entry name" value="Metalloenzyme, LuxS/M16 peptidase-like"/>
    <property type="match status" value="4"/>
</dbReference>
<comment type="similarity">
    <text evidence="1">Belongs to the peptidase M16 family.</text>
</comment>
<dbReference type="GO" id="GO:0046872">
    <property type="term" value="F:metal ion binding"/>
    <property type="evidence" value="ECO:0007669"/>
    <property type="project" value="InterPro"/>
</dbReference>